<dbReference type="GO" id="GO:0008380">
    <property type="term" value="P:RNA splicing"/>
    <property type="evidence" value="ECO:0007669"/>
    <property type="project" value="UniProtKB-KW"/>
</dbReference>
<organism evidence="7 8">
    <name type="scientific">Lactuca virosa</name>
    <dbReference type="NCBI Taxonomy" id="75947"/>
    <lineage>
        <taxon>Eukaryota</taxon>
        <taxon>Viridiplantae</taxon>
        <taxon>Streptophyta</taxon>
        <taxon>Embryophyta</taxon>
        <taxon>Tracheophyta</taxon>
        <taxon>Spermatophyta</taxon>
        <taxon>Magnoliopsida</taxon>
        <taxon>eudicotyledons</taxon>
        <taxon>Gunneridae</taxon>
        <taxon>Pentapetalae</taxon>
        <taxon>asterids</taxon>
        <taxon>campanulids</taxon>
        <taxon>Asterales</taxon>
        <taxon>Asteraceae</taxon>
        <taxon>Cichorioideae</taxon>
        <taxon>Cichorieae</taxon>
        <taxon>Lactucinae</taxon>
        <taxon>Lactuca</taxon>
    </lineage>
</organism>
<evidence type="ECO:0000313" key="8">
    <source>
        <dbReference type="Proteomes" id="UP001157418"/>
    </source>
</evidence>
<dbReference type="EMBL" id="CAKMRJ010002223">
    <property type="protein sequence ID" value="CAH1426204.1"/>
    <property type="molecule type" value="Genomic_DNA"/>
</dbReference>
<feature type="region of interest" description="Disordered" evidence="5">
    <location>
        <begin position="1"/>
        <end position="23"/>
    </location>
</feature>
<keyword evidence="2" id="KW-0747">Spliceosome</keyword>
<sequence length="225" mass="25665">MEENCKQRGDREQGQTSKPIVNPYGSDLDLIPTTFYVSNFPDTVDSKQLWQVFAKFGKIVDAYIARKQSKVGKRFGFIRFLGVQDQLAMTRGLSNIWIGNFHLYVSVARFQRVKQGDQVKISQPALIQNVGRQQQSYASVTAGRTNEDGQRNETCNRKKVVFEDKDLLGIHESTKILVAKVREVTAMQYLYKICLNEGYAGLKIRHVGGMWVWIEFLTVEACIAF</sequence>
<reference evidence="7 8" key="1">
    <citation type="submission" date="2022-01" db="EMBL/GenBank/DDBJ databases">
        <authorList>
            <person name="Xiong W."/>
            <person name="Schranz E."/>
        </authorList>
    </citation>
    <scope>NUCLEOTIDE SEQUENCE [LARGE SCALE GENOMIC DNA]</scope>
</reference>
<dbReference type="Proteomes" id="UP001157418">
    <property type="component" value="Unassembled WGS sequence"/>
</dbReference>
<keyword evidence="8" id="KW-1185">Reference proteome</keyword>
<dbReference type="GO" id="GO:0006397">
    <property type="term" value="P:mRNA processing"/>
    <property type="evidence" value="ECO:0007669"/>
    <property type="project" value="UniProtKB-KW"/>
</dbReference>
<gene>
    <name evidence="7" type="ORF">LVIROSA_LOCUS13295</name>
</gene>
<evidence type="ECO:0000256" key="4">
    <source>
        <dbReference type="PROSITE-ProRule" id="PRU00176"/>
    </source>
</evidence>
<evidence type="ECO:0000259" key="6">
    <source>
        <dbReference type="PROSITE" id="PS50102"/>
    </source>
</evidence>
<protein>
    <recommendedName>
        <fullName evidence="6">RRM domain-containing protein</fullName>
    </recommendedName>
</protein>
<evidence type="ECO:0000256" key="1">
    <source>
        <dbReference type="ARBA" id="ARBA00022664"/>
    </source>
</evidence>
<dbReference type="InterPro" id="IPR050907">
    <property type="entry name" value="SRSF"/>
</dbReference>
<evidence type="ECO:0000256" key="2">
    <source>
        <dbReference type="ARBA" id="ARBA00022728"/>
    </source>
</evidence>
<dbReference type="AlphaFoldDB" id="A0AAU9MEE2"/>
<keyword evidence="4" id="KW-0694">RNA-binding</keyword>
<evidence type="ECO:0000256" key="5">
    <source>
        <dbReference type="SAM" id="MobiDB-lite"/>
    </source>
</evidence>
<dbReference type="CDD" id="cd00590">
    <property type="entry name" value="RRM_SF"/>
    <property type="match status" value="1"/>
</dbReference>
<dbReference type="SMART" id="SM00360">
    <property type="entry name" value="RRM"/>
    <property type="match status" value="1"/>
</dbReference>
<accession>A0AAU9MEE2</accession>
<dbReference type="InterPro" id="IPR012677">
    <property type="entry name" value="Nucleotide-bd_a/b_plait_sf"/>
</dbReference>
<dbReference type="InterPro" id="IPR035979">
    <property type="entry name" value="RBD_domain_sf"/>
</dbReference>
<dbReference type="InterPro" id="IPR000504">
    <property type="entry name" value="RRM_dom"/>
</dbReference>
<feature type="compositionally biased region" description="Basic and acidic residues" evidence="5">
    <location>
        <begin position="1"/>
        <end position="13"/>
    </location>
</feature>
<evidence type="ECO:0000313" key="7">
    <source>
        <dbReference type="EMBL" id="CAH1426204.1"/>
    </source>
</evidence>
<keyword evidence="3" id="KW-0508">mRNA splicing</keyword>
<dbReference type="PANTHER" id="PTHR23147">
    <property type="entry name" value="SERINE/ARGININE RICH SPLICING FACTOR"/>
    <property type="match status" value="1"/>
</dbReference>
<dbReference type="GO" id="GO:0005681">
    <property type="term" value="C:spliceosomal complex"/>
    <property type="evidence" value="ECO:0007669"/>
    <property type="project" value="UniProtKB-KW"/>
</dbReference>
<dbReference type="PROSITE" id="PS50102">
    <property type="entry name" value="RRM"/>
    <property type="match status" value="1"/>
</dbReference>
<evidence type="ECO:0000256" key="3">
    <source>
        <dbReference type="ARBA" id="ARBA00023187"/>
    </source>
</evidence>
<dbReference type="Gene3D" id="3.30.70.330">
    <property type="match status" value="1"/>
</dbReference>
<dbReference type="GO" id="GO:0003723">
    <property type="term" value="F:RNA binding"/>
    <property type="evidence" value="ECO:0007669"/>
    <property type="project" value="UniProtKB-UniRule"/>
</dbReference>
<dbReference type="SUPFAM" id="SSF54928">
    <property type="entry name" value="RNA-binding domain, RBD"/>
    <property type="match status" value="1"/>
</dbReference>
<name>A0AAU9MEE2_9ASTR</name>
<dbReference type="Pfam" id="PF00076">
    <property type="entry name" value="RRM_1"/>
    <property type="match status" value="1"/>
</dbReference>
<comment type="caution">
    <text evidence="7">The sequence shown here is derived from an EMBL/GenBank/DDBJ whole genome shotgun (WGS) entry which is preliminary data.</text>
</comment>
<feature type="domain" description="RRM" evidence="6">
    <location>
        <begin position="33"/>
        <end position="110"/>
    </location>
</feature>
<proteinExistence type="predicted"/>
<keyword evidence="1" id="KW-0507">mRNA processing</keyword>